<evidence type="ECO:0000313" key="1">
    <source>
        <dbReference type="EMBL" id="PIP46100.1"/>
    </source>
</evidence>
<dbReference type="Gene3D" id="3.40.50.300">
    <property type="entry name" value="P-loop containing nucleotide triphosphate hydrolases"/>
    <property type="match status" value="1"/>
</dbReference>
<dbReference type="EMBL" id="PCSK01000030">
    <property type="protein sequence ID" value="PIP46100.1"/>
    <property type="molecule type" value="Genomic_DNA"/>
</dbReference>
<accession>A0A2H0AMP1</accession>
<organism evidence="1 2">
    <name type="scientific">Candidatus Colwellbacteria bacterium CG23_combo_of_CG06-09_8_20_14_all_42_19</name>
    <dbReference type="NCBI Taxonomy" id="1974541"/>
    <lineage>
        <taxon>Bacteria</taxon>
        <taxon>Candidatus Colwelliibacteriota</taxon>
    </lineage>
</organism>
<dbReference type="AlphaFoldDB" id="A0A2H0AMP1"/>
<dbReference type="Proteomes" id="UP000230007">
    <property type="component" value="Unassembled WGS sequence"/>
</dbReference>
<sequence length="60" mass="7239">MDGHEVNLEHLKKAQLAYLWASKHYPDDFKVVKCFEEERELSEKEVHEKIWQIVKEVLKS</sequence>
<gene>
    <name evidence="1" type="ORF">COX15_01510</name>
</gene>
<evidence type="ECO:0000313" key="2">
    <source>
        <dbReference type="Proteomes" id="UP000230007"/>
    </source>
</evidence>
<name>A0A2H0AMP1_9BACT</name>
<comment type="caution">
    <text evidence="1">The sequence shown here is derived from an EMBL/GenBank/DDBJ whole genome shotgun (WGS) entry which is preliminary data.</text>
</comment>
<proteinExistence type="predicted"/>
<dbReference type="InterPro" id="IPR027417">
    <property type="entry name" value="P-loop_NTPase"/>
</dbReference>
<reference evidence="1 2" key="1">
    <citation type="submission" date="2017-09" db="EMBL/GenBank/DDBJ databases">
        <title>Depth-based differentiation of microbial function through sediment-hosted aquifers and enrichment of novel symbionts in the deep terrestrial subsurface.</title>
        <authorList>
            <person name="Probst A.J."/>
            <person name="Ladd B."/>
            <person name="Jarett J.K."/>
            <person name="Geller-Mcgrath D.E."/>
            <person name="Sieber C.M."/>
            <person name="Emerson J.B."/>
            <person name="Anantharaman K."/>
            <person name="Thomas B.C."/>
            <person name="Malmstrom R."/>
            <person name="Stieglmeier M."/>
            <person name="Klingl A."/>
            <person name="Woyke T."/>
            <person name="Ryan C.M."/>
            <person name="Banfield J.F."/>
        </authorList>
    </citation>
    <scope>NUCLEOTIDE SEQUENCE [LARGE SCALE GENOMIC DNA]</scope>
    <source>
        <strain evidence="1">CG23_combo_of_CG06-09_8_20_14_all_42_19</strain>
    </source>
</reference>
<protein>
    <submittedName>
        <fullName evidence="1">Uncharacterized protein</fullName>
    </submittedName>
</protein>